<dbReference type="InterPro" id="IPR015915">
    <property type="entry name" value="Kelch-typ_b-propeller"/>
</dbReference>
<dbReference type="InterPro" id="IPR015919">
    <property type="entry name" value="Cadherin-like_sf"/>
</dbReference>
<protein>
    <recommendedName>
        <fullName evidence="2">Secretion system C-terminal sorting domain-containing protein</fullName>
    </recommendedName>
</protein>
<keyword evidence="4" id="KW-1185">Reference proteome</keyword>
<feature type="domain" description="Secretion system C-terminal sorting" evidence="2">
    <location>
        <begin position="654"/>
        <end position="725"/>
    </location>
</feature>
<gene>
    <name evidence="3" type="ORF">FUAX_06520</name>
</gene>
<proteinExistence type="predicted"/>
<evidence type="ECO:0000259" key="2">
    <source>
        <dbReference type="Pfam" id="PF18962"/>
    </source>
</evidence>
<dbReference type="EMBL" id="AP025314">
    <property type="protein sequence ID" value="BDD08220.1"/>
    <property type="molecule type" value="Genomic_DNA"/>
</dbReference>
<evidence type="ECO:0000313" key="3">
    <source>
        <dbReference type="EMBL" id="BDD08220.1"/>
    </source>
</evidence>
<evidence type="ECO:0000313" key="4">
    <source>
        <dbReference type="Proteomes" id="UP001348817"/>
    </source>
</evidence>
<feature type="transmembrane region" description="Helical" evidence="1">
    <location>
        <begin position="69"/>
        <end position="88"/>
    </location>
</feature>
<dbReference type="SUPFAM" id="SSF117281">
    <property type="entry name" value="Kelch motif"/>
    <property type="match status" value="1"/>
</dbReference>
<sequence>MSEGQDSPRTGAFFVFWVSIIKKSTDTGNVLATLPSSLSNASFFTLEAWAFRIITHEFLRLATAAGRTYLFLIMRTFIIGVFSALVFITAQAQDPATEYGGYGRVFFKGKHWIFGGSQNFTENNYIWSSPDGKTWTKEGSGPWGARASVGCLVFRDRIYLIGGGKSGASSKGLNDIWVSDNGTSWKKQRKILQSSSYGLYSPKVIIFKGKLMILNGQKQLLSYAEEHFNGTVTYTEDGENWKEKNWEHDSWHDNVDGGIFEYNGKLWRMVADPYFGYRLSEHNKKWGLYFSEDGLDWTKYGNDVDEGFFSMFDGKFRIENGEAVRYRDWGNPNSQYEERFKESELKFRAIADTLIHTKEPETFERTVVIRYPGAFDQGNVSVSVKGEETCQATVSEVTSVNGEYAITLECTPTGRFGRADITVTYKDSGLEESQTFAVVANDNLNIAPFRAVHKIWKSFPRYLFVTAATKEALAKGEYTLTAKVYNRKMELLGEQSGNVKDDNTHMFTLAISTFGEDSYKIIHMNLSQGDENYSYYQYTLTDDENVPPFFETQPKATAIKGNEEFRYAVVAFDANGKFPDLEVKQKPDWLEFENDDDGTGTLKGSTPTTGEYGVVLVATDGENETEQRFVIKVDGQAPVTENVLDIEMDNKLKVYPNPSYGQINFKAEKGKPIKAIKLYSNDGRLVADRELVAGEGIVNLSGLSPGVYTVWVFTERDTVKRKIVVRR</sequence>
<dbReference type="SUPFAM" id="SSF49313">
    <property type="entry name" value="Cadherin-like"/>
    <property type="match status" value="1"/>
</dbReference>
<dbReference type="Pfam" id="PF18962">
    <property type="entry name" value="Por_Secre_tail"/>
    <property type="match status" value="1"/>
</dbReference>
<dbReference type="Proteomes" id="UP001348817">
    <property type="component" value="Chromosome"/>
</dbReference>
<name>A0AAU9D7Q2_9BACT</name>
<dbReference type="Gene3D" id="2.60.40.10">
    <property type="entry name" value="Immunoglobulins"/>
    <property type="match status" value="1"/>
</dbReference>
<dbReference type="Gene3D" id="2.120.10.80">
    <property type="entry name" value="Kelch-type beta propeller"/>
    <property type="match status" value="1"/>
</dbReference>
<keyword evidence="1" id="KW-1133">Transmembrane helix</keyword>
<dbReference type="AlphaFoldDB" id="A0AAU9D7Q2"/>
<dbReference type="GO" id="GO:0005509">
    <property type="term" value="F:calcium ion binding"/>
    <property type="evidence" value="ECO:0007669"/>
    <property type="project" value="InterPro"/>
</dbReference>
<dbReference type="KEGG" id="fax:FUAX_06520"/>
<evidence type="ECO:0000256" key="1">
    <source>
        <dbReference type="SAM" id="Phobius"/>
    </source>
</evidence>
<accession>A0AAU9D7Q2</accession>
<dbReference type="InterPro" id="IPR026444">
    <property type="entry name" value="Secre_tail"/>
</dbReference>
<organism evidence="3 4">
    <name type="scientific">Fulvitalea axinellae</name>
    <dbReference type="NCBI Taxonomy" id="1182444"/>
    <lineage>
        <taxon>Bacteria</taxon>
        <taxon>Pseudomonadati</taxon>
        <taxon>Bacteroidota</taxon>
        <taxon>Cytophagia</taxon>
        <taxon>Cytophagales</taxon>
        <taxon>Persicobacteraceae</taxon>
        <taxon>Fulvitalea</taxon>
    </lineage>
</organism>
<keyword evidence="1" id="KW-0812">Transmembrane</keyword>
<reference evidence="3 4" key="1">
    <citation type="submission" date="2021-12" db="EMBL/GenBank/DDBJ databases">
        <title>Genome sequencing of bacteria with rrn-lacking chromosome and rrn-plasmid.</title>
        <authorList>
            <person name="Anda M."/>
            <person name="Iwasaki W."/>
        </authorList>
    </citation>
    <scope>NUCLEOTIDE SEQUENCE [LARGE SCALE GENOMIC DNA]</scope>
    <source>
        <strain evidence="3 4">DSM 100852</strain>
    </source>
</reference>
<dbReference type="GO" id="GO:0016020">
    <property type="term" value="C:membrane"/>
    <property type="evidence" value="ECO:0007669"/>
    <property type="project" value="InterPro"/>
</dbReference>
<dbReference type="NCBIfam" id="TIGR04183">
    <property type="entry name" value="Por_Secre_tail"/>
    <property type="match status" value="1"/>
</dbReference>
<dbReference type="InterPro" id="IPR013783">
    <property type="entry name" value="Ig-like_fold"/>
</dbReference>
<keyword evidence="1" id="KW-0472">Membrane</keyword>